<evidence type="ECO:0000256" key="11">
    <source>
        <dbReference type="SAM" id="Phobius"/>
    </source>
</evidence>
<evidence type="ECO:0000256" key="2">
    <source>
        <dbReference type="ARBA" id="ARBA00008749"/>
    </source>
</evidence>
<dbReference type="Proteomes" id="UP000318616">
    <property type="component" value="Unassembled WGS sequence"/>
</dbReference>
<reference evidence="12 13" key="1">
    <citation type="submission" date="2019-01" db="EMBL/GenBank/DDBJ databases">
        <title>Coherence of Microcystis species and biogeography revealed through population genomics.</title>
        <authorList>
            <person name="Perez-Carrascal O.M."/>
            <person name="Terrat Y."/>
            <person name="Giani A."/>
            <person name="Fortin N."/>
            <person name="Tromas N."/>
            <person name="Shapiro B.J."/>
        </authorList>
    </citation>
    <scope>NUCLEOTIDE SEQUENCE [LARGE SCALE GENOMIC DNA]</scope>
    <source>
        <strain evidence="12">Mw_MB_S_20031200_S109D</strain>
    </source>
</reference>
<keyword evidence="5" id="KW-0276">Fatty acid metabolism</keyword>
<comment type="caution">
    <text evidence="12">The sequence shown here is derived from an EMBL/GenBank/DDBJ whole genome shotgun (WGS) entry which is preliminary data.</text>
</comment>
<evidence type="ECO:0008006" key="14">
    <source>
        <dbReference type="Google" id="ProtNLM"/>
    </source>
</evidence>
<dbReference type="PANTHER" id="PTHR11351:SF31">
    <property type="entry name" value="DESATURASE 1, ISOFORM A-RELATED"/>
    <property type="match status" value="1"/>
</dbReference>
<feature type="transmembrane region" description="Helical" evidence="11">
    <location>
        <begin position="38"/>
        <end position="60"/>
    </location>
</feature>
<keyword evidence="6 11" id="KW-1133">Transmembrane helix</keyword>
<dbReference type="GO" id="GO:0016717">
    <property type="term" value="F:oxidoreductase activity, acting on paired donors, with oxidation of a pair of donors resulting in the reduction of molecular oxygen to two molecules of water"/>
    <property type="evidence" value="ECO:0007669"/>
    <property type="project" value="InterPro"/>
</dbReference>
<evidence type="ECO:0000256" key="6">
    <source>
        <dbReference type="ARBA" id="ARBA00022989"/>
    </source>
</evidence>
<sequence>MKHLFKINVWNSSLASVASQGATIYAFYLVAEGHRSAMWLLMTFVVYMVIQLAVSVGLHRYYTHRAFECSRFWQYFFAIVGTLSFHASPIAFVHAHHTHHKYADTEKDSHIVGWQFFLVRRYRVPEGMNSRAIVRLTRDPFQVFLLRYGALLCWLTFGILFLVSPNMALFGYVAPIALYFFSTAVHQTVSHTKKGPRDLQWLEWLLPTSEWRHAYHHNYPNRWDWGRFDIGSYFIRLIKI</sequence>
<keyword evidence="4 11" id="KW-0812">Transmembrane</keyword>
<evidence type="ECO:0000256" key="8">
    <source>
        <dbReference type="ARBA" id="ARBA00023098"/>
    </source>
</evidence>
<evidence type="ECO:0000256" key="3">
    <source>
        <dbReference type="ARBA" id="ARBA00022516"/>
    </source>
</evidence>
<dbReference type="PRINTS" id="PR00075">
    <property type="entry name" value="FACDDSATRASE"/>
</dbReference>
<evidence type="ECO:0000313" key="12">
    <source>
        <dbReference type="EMBL" id="TRV18249.1"/>
    </source>
</evidence>
<accession>A0A552LDG2</accession>
<dbReference type="GO" id="GO:0016020">
    <property type="term" value="C:membrane"/>
    <property type="evidence" value="ECO:0007669"/>
    <property type="project" value="UniProtKB-SubCell"/>
</dbReference>
<keyword evidence="9 11" id="KW-0472">Membrane</keyword>
<feature type="transmembrane region" description="Helical" evidence="11">
    <location>
        <begin position="145"/>
        <end position="163"/>
    </location>
</feature>
<gene>
    <name evidence="12" type="ORF">EWV88_21095</name>
</gene>
<dbReference type="InterPro" id="IPR015876">
    <property type="entry name" value="Acyl-CoA_DS"/>
</dbReference>
<dbReference type="AlphaFoldDB" id="A0A552LDG2"/>
<evidence type="ECO:0000256" key="9">
    <source>
        <dbReference type="ARBA" id="ARBA00023136"/>
    </source>
</evidence>
<dbReference type="CDD" id="cd01060">
    <property type="entry name" value="Membrane-FADS-like"/>
    <property type="match status" value="1"/>
</dbReference>
<feature type="transmembrane region" description="Helical" evidence="11">
    <location>
        <begin position="169"/>
        <end position="189"/>
    </location>
</feature>
<evidence type="ECO:0000313" key="13">
    <source>
        <dbReference type="Proteomes" id="UP000318616"/>
    </source>
</evidence>
<keyword evidence="8" id="KW-0443">Lipid metabolism</keyword>
<dbReference type="PANTHER" id="PTHR11351">
    <property type="entry name" value="ACYL-COA DESATURASE"/>
    <property type="match status" value="1"/>
</dbReference>
<comment type="similarity">
    <text evidence="2">Belongs to the fatty acid desaturase type 2 family.</text>
</comment>
<evidence type="ECO:0000256" key="5">
    <source>
        <dbReference type="ARBA" id="ARBA00022832"/>
    </source>
</evidence>
<keyword evidence="3" id="KW-0444">Lipid biosynthesis</keyword>
<evidence type="ECO:0000256" key="4">
    <source>
        <dbReference type="ARBA" id="ARBA00022692"/>
    </source>
</evidence>
<proteinExistence type="inferred from homology"/>
<dbReference type="EMBL" id="SFAP01000262">
    <property type="protein sequence ID" value="TRV18249.1"/>
    <property type="molecule type" value="Genomic_DNA"/>
</dbReference>
<evidence type="ECO:0000256" key="7">
    <source>
        <dbReference type="ARBA" id="ARBA00023002"/>
    </source>
</evidence>
<organism evidence="12 13">
    <name type="scientific">Microcystis wesenbergii Mw_MB_S_20031200_S109D</name>
    <dbReference type="NCBI Taxonomy" id="2486241"/>
    <lineage>
        <taxon>Bacteria</taxon>
        <taxon>Bacillati</taxon>
        <taxon>Cyanobacteriota</taxon>
        <taxon>Cyanophyceae</taxon>
        <taxon>Oscillatoriophycideae</taxon>
        <taxon>Chroococcales</taxon>
        <taxon>Microcystaceae</taxon>
        <taxon>Microcystis</taxon>
    </lineage>
</organism>
<keyword evidence="7" id="KW-0560">Oxidoreductase</keyword>
<keyword evidence="10" id="KW-0275">Fatty acid biosynthesis</keyword>
<feature type="transmembrane region" description="Helical" evidence="11">
    <location>
        <begin position="72"/>
        <end position="93"/>
    </location>
</feature>
<protein>
    <recommendedName>
        <fullName evidence="14">Fatty acid desaturase</fullName>
    </recommendedName>
</protein>
<evidence type="ECO:0000256" key="1">
    <source>
        <dbReference type="ARBA" id="ARBA00004141"/>
    </source>
</evidence>
<comment type="subcellular location">
    <subcellularLocation>
        <location evidence="1">Membrane</location>
        <topology evidence="1">Multi-pass membrane protein</topology>
    </subcellularLocation>
</comment>
<feature type="transmembrane region" description="Helical" evidence="11">
    <location>
        <begin position="12"/>
        <end position="31"/>
    </location>
</feature>
<evidence type="ECO:0000256" key="10">
    <source>
        <dbReference type="ARBA" id="ARBA00023160"/>
    </source>
</evidence>
<dbReference type="GO" id="GO:0006633">
    <property type="term" value="P:fatty acid biosynthetic process"/>
    <property type="evidence" value="ECO:0007669"/>
    <property type="project" value="UniProtKB-KW"/>
</dbReference>
<name>A0A552LDG2_9CHRO</name>